<protein>
    <recommendedName>
        <fullName evidence="3">Cytochrome c-552/4 domain-containing protein</fullName>
    </recommendedName>
</protein>
<dbReference type="RefSeq" id="WP_197530988.1">
    <property type="nucleotide sequence ID" value="NZ_SJPS01000019.1"/>
</dbReference>
<organism evidence="1 2">
    <name type="scientific">Bythopirellula polymerisocia</name>
    <dbReference type="NCBI Taxonomy" id="2528003"/>
    <lineage>
        <taxon>Bacteria</taxon>
        <taxon>Pseudomonadati</taxon>
        <taxon>Planctomycetota</taxon>
        <taxon>Planctomycetia</taxon>
        <taxon>Pirellulales</taxon>
        <taxon>Lacipirellulaceae</taxon>
        <taxon>Bythopirellula</taxon>
    </lineage>
</organism>
<proteinExistence type="predicted"/>
<evidence type="ECO:0008006" key="3">
    <source>
        <dbReference type="Google" id="ProtNLM"/>
    </source>
</evidence>
<dbReference type="AlphaFoldDB" id="A0A5C6C130"/>
<evidence type="ECO:0000313" key="2">
    <source>
        <dbReference type="Proteomes" id="UP000318437"/>
    </source>
</evidence>
<gene>
    <name evidence="1" type="ORF">Pla144_50720</name>
</gene>
<sequence>MTRGREQVDPAGCIVCHGGDPTISDDKQAAHGGQFYPAPASPWVNEHTCGQCHEEHVRV</sequence>
<dbReference type="SUPFAM" id="SSF48695">
    <property type="entry name" value="Multiheme cytochromes"/>
    <property type="match status" value="1"/>
</dbReference>
<accession>A0A5C6C130</accession>
<dbReference type="InterPro" id="IPR036280">
    <property type="entry name" value="Multihaem_cyt_sf"/>
</dbReference>
<dbReference type="EMBL" id="SJPS01000019">
    <property type="protein sequence ID" value="TWU17825.1"/>
    <property type="molecule type" value="Genomic_DNA"/>
</dbReference>
<reference evidence="1 2" key="1">
    <citation type="submission" date="2019-02" db="EMBL/GenBank/DDBJ databases">
        <title>Deep-cultivation of Planctomycetes and their phenomic and genomic characterization uncovers novel biology.</title>
        <authorList>
            <person name="Wiegand S."/>
            <person name="Jogler M."/>
            <person name="Boedeker C."/>
            <person name="Pinto D."/>
            <person name="Vollmers J."/>
            <person name="Rivas-Marin E."/>
            <person name="Kohn T."/>
            <person name="Peeters S.H."/>
            <person name="Heuer A."/>
            <person name="Rast P."/>
            <person name="Oberbeckmann S."/>
            <person name="Bunk B."/>
            <person name="Jeske O."/>
            <person name="Meyerdierks A."/>
            <person name="Storesund J.E."/>
            <person name="Kallscheuer N."/>
            <person name="Luecker S."/>
            <person name="Lage O.M."/>
            <person name="Pohl T."/>
            <person name="Merkel B.J."/>
            <person name="Hornburger P."/>
            <person name="Mueller R.-W."/>
            <person name="Bruemmer F."/>
            <person name="Labrenz M."/>
            <person name="Spormann A.M."/>
            <person name="Op Den Camp H."/>
            <person name="Overmann J."/>
            <person name="Amann R."/>
            <person name="Jetten M.S.M."/>
            <person name="Mascher T."/>
            <person name="Medema M.H."/>
            <person name="Devos D.P."/>
            <person name="Kaster A.-K."/>
            <person name="Ovreas L."/>
            <person name="Rohde M."/>
            <person name="Galperin M.Y."/>
            <person name="Jogler C."/>
        </authorList>
    </citation>
    <scope>NUCLEOTIDE SEQUENCE [LARGE SCALE GENOMIC DNA]</scope>
    <source>
        <strain evidence="1 2">Pla144</strain>
    </source>
</reference>
<dbReference type="Proteomes" id="UP000318437">
    <property type="component" value="Unassembled WGS sequence"/>
</dbReference>
<keyword evidence="2" id="KW-1185">Reference proteome</keyword>
<name>A0A5C6C130_9BACT</name>
<comment type="caution">
    <text evidence="1">The sequence shown here is derived from an EMBL/GenBank/DDBJ whole genome shotgun (WGS) entry which is preliminary data.</text>
</comment>
<dbReference type="Gene3D" id="1.10.780.10">
    <property type="entry name" value="Hydroxylamine Oxidoreductase, Chain A, domain 1"/>
    <property type="match status" value="1"/>
</dbReference>
<evidence type="ECO:0000313" key="1">
    <source>
        <dbReference type="EMBL" id="TWU17825.1"/>
    </source>
</evidence>